<gene>
    <name evidence="2" type="ORF">RDWZM_006873</name>
</gene>
<evidence type="ECO:0000313" key="3">
    <source>
        <dbReference type="Proteomes" id="UP001142055"/>
    </source>
</evidence>
<feature type="transmembrane region" description="Helical" evidence="1">
    <location>
        <begin position="215"/>
        <end position="238"/>
    </location>
</feature>
<evidence type="ECO:0000313" key="2">
    <source>
        <dbReference type="EMBL" id="KAJ6221061.1"/>
    </source>
</evidence>
<feature type="transmembrane region" description="Helical" evidence="1">
    <location>
        <begin position="355"/>
        <end position="373"/>
    </location>
</feature>
<evidence type="ECO:0000256" key="1">
    <source>
        <dbReference type="SAM" id="Phobius"/>
    </source>
</evidence>
<comment type="caution">
    <text evidence="2">The sequence shown here is derived from an EMBL/GenBank/DDBJ whole genome shotgun (WGS) entry which is preliminary data.</text>
</comment>
<name>A0A9Q0RNT7_BLOTA</name>
<organism evidence="2 3">
    <name type="scientific">Blomia tropicalis</name>
    <name type="common">Mite</name>
    <dbReference type="NCBI Taxonomy" id="40697"/>
    <lineage>
        <taxon>Eukaryota</taxon>
        <taxon>Metazoa</taxon>
        <taxon>Ecdysozoa</taxon>
        <taxon>Arthropoda</taxon>
        <taxon>Chelicerata</taxon>
        <taxon>Arachnida</taxon>
        <taxon>Acari</taxon>
        <taxon>Acariformes</taxon>
        <taxon>Sarcoptiformes</taxon>
        <taxon>Astigmata</taxon>
        <taxon>Glycyphagoidea</taxon>
        <taxon>Echimyopodidae</taxon>
        <taxon>Blomia</taxon>
    </lineage>
</organism>
<dbReference type="OMA" id="WANIFIT"/>
<accession>A0A9Q0RNT7</accession>
<reference evidence="2" key="1">
    <citation type="submission" date="2022-12" db="EMBL/GenBank/DDBJ databases">
        <title>Genome assemblies of Blomia tropicalis.</title>
        <authorList>
            <person name="Cui Y."/>
        </authorList>
    </citation>
    <scope>NUCLEOTIDE SEQUENCE</scope>
    <source>
        <tissue evidence="2">Adult mites</tissue>
    </source>
</reference>
<feature type="transmembrane region" description="Helical" evidence="1">
    <location>
        <begin position="461"/>
        <end position="490"/>
    </location>
</feature>
<feature type="transmembrane region" description="Helical" evidence="1">
    <location>
        <begin position="607"/>
        <end position="630"/>
    </location>
</feature>
<proteinExistence type="predicted"/>
<protein>
    <submittedName>
        <fullName evidence="2">Uncharacterized protein</fullName>
    </submittedName>
</protein>
<feature type="transmembrane region" description="Helical" evidence="1">
    <location>
        <begin position="188"/>
        <end position="209"/>
    </location>
</feature>
<dbReference type="Proteomes" id="UP001142055">
    <property type="component" value="Chromosome 2"/>
</dbReference>
<keyword evidence="1" id="KW-0472">Membrane</keyword>
<keyword evidence="1" id="KW-1133">Transmembrane helix</keyword>
<keyword evidence="1" id="KW-0812">Transmembrane</keyword>
<feature type="transmembrane region" description="Helical" evidence="1">
    <location>
        <begin position="580"/>
        <end position="601"/>
    </location>
</feature>
<sequence length="696" mass="82654">MQDRIGYEVNLAVFNFVYIEHFDPYYNLLVGLFFCFSLCCHKLIYIRNRGIGLHMNYAAMIEERRNYMTSVGIPMRRLHLDNMPSSDSVKRMAVFIINLFFGIHILNVFECEFHSSPYGFLFDVRFNDRFSSICKYKYLAFLPMDEGSKLYFRKIKRYQGRMMYNFLRFNSHTIQFITDYSVIYGQMFFLFILLNYPTNAIFVMMITLYNFPNRIVKMFIINVVIVQLTFLLVVHYGLTKLTKPIHAPVKKMIKLIAPISGSQNLTMKLRLAHYVENFHVKNHYAPTYGKYGKMTLKSFGRVSFHFIMEQILNLSWQISHINPFLKDFTFFRNYFSICFHLDRNVHLRIRLNQSLLWFGLWFCLVMLFLQDSIGHDRNVAIYNAVYMENFDSIFNLLLALFFVFAICCFQLLFIRNRGISSQMNYSALIEMHPNYMTSFVERMRHLHLKNMPKCRMVKRMAVLILNSFIGIHFLNVFECILCHVTFWLNVEQLSLFTIISFNLNSFRHVYITYLMCDTIIVSASFAVLNLWLMYRWLKAIELYCNKIKRYRPLSIYKFLRFNSHTIVLMTDLSQIFGQMFFLYLLFNYPSNAIFVIMISLYDFPSNLTKILIINIAIIQLAFLIFIHYGLAKWSKLIHAPAKKMMKLVAPINGKVNLSMKLRLAHYVEHFHTINIYAPTYGKYGKMTLNSFGKNNK</sequence>
<feature type="transmembrane region" description="Helical" evidence="1">
    <location>
        <begin position="510"/>
        <end position="532"/>
    </location>
</feature>
<keyword evidence="3" id="KW-1185">Reference proteome</keyword>
<dbReference type="AlphaFoldDB" id="A0A9Q0RNT7"/>
<dbReference type="EMBL" id="JAPWDV010000002">
    <property type="protein sequence ID" value="KAJ6221061.1"/>
    <property type="molecule type" value="Genomic_DNA"/>
</dbReference>
<feature type="transmembrane region" description="Helical" evidence="1">
    <location>
        <begin position="393"/>
        <end position="414"/>
    </location>
</feature>
<feature type="transmembrane region" description="Helical" evidence="1">
    <location>
        <begin position="25"/>
        <end position="45"/>
    </location>
</feature>